<dbReference type="OrthoDB" id="8555652at2"/>
<feature type="region of interest" description="Disordered" evidence="4">
    <location>
        <begin position="325"/>
        <end position="355"/>
    </location>
</feature>
<dbReference type="PANTHER" id="PTHR34580">
    <property type="match status" value="1"/>
</dbReference>
<dbReference type="PROSITE" id="PS52050">
    <property type="entry name" value="WYL"/>
    <property type="match status" value="1"/>
</dbReference>
<dbReference type="GO" id="GO:0003677">
    <property type="term" value="F:DNA binding"/>
    <property type="evidence" value="ECO:0007669"/>
    <property type="project" value="UniProtKB-KW"/>
</dbReference>
<dbReference type="Proteomes" id="UP000308121">
    <property type="component" value="Unassembled WGS sequence"/>
</dbReference>
<feature type="domain" description="HTH deoR-type" evidence="5">
    <location>
        <begin position="4"/>
        <end position="59"/>
    </location>
</feature>
<dbReference type="InterPro" id="IPR026881">
    <property type="entry name" value="WYL_dom"/>
</dbReference>
<gene>
    <name evidence="6" type="ORF">FA014_08865</name>
</gene>
<organism evidence="6 7">
    <name type="scientific">Cellulomonas hominis</name>
    <dbReference type="NCBI Taxonomy" id="156981"/>
    <lineage>
        <taxon>Bacteria</taxon>
        <taxon>Bacillati</taxon>
        <taxon>Actinomycetota</taxon>
        <taxon>Actinomycetes</taxon>
        <taxon>Micrococcales</taxon>
        <taxon>Cellulomonadaceae</taxon>
        <taxon>Cellulomonas</taxon>
    </lineage>
</organism>
<dbReference type="GO" id="GO:0003700">
    <property type="term" value="F:DNA-binding transcription factor activity"/>
    <property type="evidence" value="ECO:0007669"/>
    <property type="project" value="InterPro"/>
</dbReference>
<dbReference type="EMBL" id="SZYE01000055">
    <property type="protein sequence ID" value="TKR23886.1"/>
    <property type="molecule type" value="Genomic_DNA"/>
</dbReference>
<evidence type="ECO:0000313" key="6">
    <source>
        <dbReference type="EMBL" id="TKR23886.1"/>
    </source>
</evidence>
<proteinExistence type="predicted"/>
<dbReference type="AlphaFoldDB" id="A0A7Z8NS79"/>
<dbReference type="InterPro" id="IPR001034">
    <property type="entry name" value="DeoR_HTH"/>
</dbReference>
<name>A0A7Z8NS79_9CELL</name>
<feature type="compositionally biased region" description="Pro residues" evidence="4">
    <location>
        <begin position="341"/>
        <end position="355"/>
    </location>
</feature>
<dbReference type="PROSITE" id="PS51000">
    <property type="entry name" value="HTH_DEOR_2"/>
    <property type="match status" value="1"/>
</dbReference>
<dbReference type="InterPro" id="IPR013196">
    <property type="entry name" value="HTH_11"/>
</dbReference>
<dbReference type="PANTHER" id="PTHR34580:SF3">
    <property type="entry name" value="PROTEIN PAFB"/>
    <property type="match status" value="1"/>
</dbReference>
<evidence type="ECO:0000259" key="5">
    <source>
        <dbReference type="PROSITE" id="PS51000"/>
    </source>
</evidence>
<evidence type="ECO:0000313" key="7">
    <source>
        <dbReference type="Proteomes" id="UP000308121"/>
    </source>
</evidence>
<comment type="caution">
    <text evidence="6">The sequence shown here is derived from an EMBL/GenBank/DDBJ whole genome shotgun (WGS) entry which is preliminary data.</text>
</comment>
<dbReference type="InterPro" id="IPR028349">
    <property type="entry name" value="PafC-like"/>
</dbReference>
<evidence type="ECO:0000256" key="1">
    <source>
        <dbReference type="ARBA" id="ARBA00023015"/>
    </source>
</evidence>
<evidence type="ECO:0000256" key="4">
    <source>
        <dbReference type="SAM" id="MobiDB-lite"/>
    </source>
</evidence>
<feature type="compositionally biased region" description="Low complexity" evidence="4">
    <location>
        <begin position="325"/>
        <end position="340"/>
    </location>
</feature>
<evidence type="ECO:0000256" key="2">
    <source>
        <dbReference type="ARBA" id="ARBA00023125"/>
    </source>
</evidence>
<dbReference type="InterPro" id="IPR036390">
    <property type="entry name" value="WH_DNA-bd_sf"/>
</dbReference>
<dbReference type="Pfam" id="PF08279">
    <property type="entry name" value="HTH_11"/>
    <property type="match status" value="1"/>
</dbReference>
<accession>A0A7Z8NS79</accession>
<dbReference type="InterPro" id="IPR036388">
    <property type="entry name" value="WH-like_DNA-bd_sf"/>
</dbReference>
<protein>
    <submittedName>
        <fullName evidence="6">WYL domain-containing protein</fullName>
    </submittedName>
</protein>
<dbReference type="RefSeq" id="WP_154729330.1">
    <property type="nucleotide sequence ID" value="NZ_SZYE01000055.1"/>
</dbReference>
<dbReference type="SUPFAM" id="SSF46785">
    <property type="entry name" value="Winged helix' DNA-binding domain"/>
    <property type="match status" value="1"/>
</dbReference>
<reference evidence="6 7" key="1">
    <citation type="submission" date="2019-05" db="EMBL/GenBank/DDBJ databases">
        <title>Genome sequence of Cellulomonas hominis strain CS1.</title>
        <authorList>
            <person name="Belmont J."/>
            <person name="Maclea K.S."/>
        </authorList>
    </citation>
    <scope>NUCLEOTIDE SEQUENCE [LARGE SCALE GENOMIC DNA]</scope>
    <source>
        <strain evidence="6 7">CS1</strain>
    </source>
</reference>
<dbReference type="Gene3D" id="1.10.10.10">
    <property type="entry name" value="Winged helix-like DNA-binding domain superfamily/Winged helix DNA-binding domain"/>
    <property type="match status" value="1"/>
</dbReference>
<dbReference type="PROSITE" id="PS00894">
    <property type="entry name" value="HTH_DEOR_1"/>
    <property type="match status" value="1"/>
</dbReference>
<sequence length="355" mass="37313">MPTTAPRLLALLSLLQTRRDWPAAVLADRLGVTDRTVRRDVDRLRELGYPVTSTRGREGGYRLDAGARLPPLLFDDEQAVALAVALRTAAASGAGVAEAAERALRTVRQLLPPRLAHRADAVPVTVLTAPGTPAVDPAVLTALGAAVRAREVLRFGYPRAGGATPDDGTRRVEPHHLVARAGRWYLLGWDLDRDDWRVFRADRVRPRAPGGARFTPREVPGGDVAAFVAARFRGSGPAADGGVDDGWPCRGAVELAADARDVAPFVPDGSVTATGPGRCRVSLGSWSWVALAGAVARFDADLLRVEPPELAEACATVATRLAAASRSTAPAVTPATGSASAPPPTPRRPPPARPA</sequence>
<evidence type="ECO:0000256" key="3">
    <source>
        <dbReference type="ARBA" id="ARBA00023163"/>
    </source>
</evidence>
<dbReference type="InterPro" id="IPR051534">
    <property type="entry name" value="CBASS_pafABC_assoc_protein"/>
</dbReference>
<dbReference type="Pfam" id="PF13280">
    <property type="entry name" value="WYL"/>
    <property type="match status" value="1"/>
</dbReference>
<keyword evidence="2" id="KW-0238">DNA-binding</keyword>
<dbReference type="PIRSF" id="PIRSF016838">
    <property type="entry name" value="PafC"/>
    <property type="match status" value="1"/>
</dbReference>
<dbReference type="InterPro" id="IPR018356">
    <property type="entry name" value="Tscrpt_reg_HTH_DeoR_CS"/>
</dbReference>
<keyword evidence="1" id="KW-0805">Transcription regulation</keyword>
<keyword evidence="3" id="KW-0804">Transcription</keyword>